<sequence length="272" mass="28052">GRRGAPLLQPYRDLVKLLGKRAVYSRTTTGVFRAAPIAVLATPLLAAALVPFDGHGSLAGFAGDAIAFAGLLALGRMLLALGGLDTGSSFEGMGASRELAFASFIEPALFLCFAALALTTGELSLGRMLGGAIDRGWAQAPASLAMVGVSLFVVMLAEASRGPVDDPATHLELTMIHEVTILDHSGPDLAFLLYGSALKFALFAALVVDTLMPRTGWPTPLAVAALIPALAVVAVLVGVIESTFARLRLVQVPQFLAGAAALAALGVILRVR</sequence>
<dbReference type="Pfam" id="PF00146">
    <property type="entry name" value="NADHdh"/>
    <property type="match status" value="1"/>
</dbReference>
<comment type="subcellular location">
    <subcellularLocation>
        <location evidence="1">Membrane</location>
        <topology evidence="1">Multi-pass membrane protein</topology>
    </subcellularLocation>
</comment>
<feature type="transmembrane region" description="Helical" evidence="5">
    <location>
        <begin position="30"/>
        <end position="52"/>
    </location>
</feature>
<dbReference type="InterPro" id="IPR001694">
    <property type="entry name" value="NADH_UbQ_OxRdtase_su1/FPO"/>
</dbReference>
<feature type="transmembrane region" description="Helical" evidence="5">
    <location>
        <begin position="58"/>
        <end position="79"/>
    </location>
</feature>
<feature type="transmembrane region" description="Helical" evidence="5">
    <location>
        <begin position="252"/>
        <end position="271"/>
    </location>
</feature>
<dbReference type="InterPro" id="IPR052561">
    <property type="entry name" value="ComplexI_Subunit1"/>
</dbReference>
<dbReference type="EMBL" id="JACQAY010000136">
    <property type="protein sequence ID" value="MBI3539500.1"/>
    <property type="molecule type" value="Genomic_DNA"/>
</dbReference>
<feature type="transmembrane region" description="Helical" evidence="5">
    <location>
        <begin position="220"/>
        <end position="240"/>
    </location>
</feature>
<protein>
    <submittedName>
        <fullName evidence="6">NADH-quinone oxidoreductase subunit H</fullName>
    </submittedName>
</protein>
<name>A0A9D6L9K2_UNCEI</name>
<dbReference type="PANTHER" id="PTHR43359">
    <property type="entry name" value="FORMATE HYDROGENLYASE SUBUNIT 4"/>
    <property type="match status" value="1"/>
</dbReference>
<comment type="caution">
    <text evidence="6">The sequence shown here is derived from an EMBL/GenBank/DDBJ whole genome shotgun (WGS) entry which is preliminary data.</text>
</comment>
<evidence type="ECO:0000313" key="6">
    <source>
        <dbReference type="EMBL" id="MBI3539500.1"/>
    </source>
</evidence>
<evidence type="ECO:0000313" key="7">
    <source>
        <dbReference type="Proteomes" id="UP000807850"/>
    </source>
</evidence>
<evidence type="ECO:0000256" key="2">
    <source>
        <dbReference type="ARBA" id="ARBA00022692"/>
    </source>
</evidence>
<dbReference type="AlphaFoldDB" id="A0A9D6L9K2"/>
<gene>
    <name evidence="6" type="ORF">HY076_04425</name>
</gene>
<dbReference type="GO" id="GO:0005886">
    <property type="term" value="C:plasma membrane"/>
    <property type="evidence" value="ECO:0007669"/>
    <property type="project" value="TreeGrafter"/>
</dbReference>
<keyword evidence="2 5" id="KW-0812">Transmembrane</keyword>
<evidence type="ECO:0000256" key="4">
    <source>
        <dbReference type="ARBA" id="ARBA00023136"/>
    </source>
</evidence>
<keyword evidence="3 5" id="KW-1133">Transmembrane helix</keyword>
<feature type="non-terminal residue" evidence="6">
    <location>
        <position position="1"/>
    </location>
</feature>
<evidence type="ECO:0000256" key="3">
    <source>
        <dbReference type="ARBA" id="ARBA00022989"/>
    </source>
</evidence>
<proteinExistence type="predicted"/>
<dbReference type="PANTHER" id="PTHR43359:SF1">
    <property type="entry name" value="FORMATE HYDROGENLYASE SUBUNIT 4-RELATED"/>
    <property type="match status" value="1"/>
</dbReference>
<organism evidence="6 7">
    <name type="scientific">Eiseniibacteriota bacterium</name>
    <dbReference type="NCBI Taxonomy" id="2212470"/>
    <lineage>
        <taxon>Bacteria</taxon>
        <taxon>Candidatus Eiseniibacteriota</taxon>
    </lineage>
</organism>
<keyword evidence="4 5" id="KW-0472">Membrane</keyword>
<evidence type="ECO:0000256" key="1">
    <source>
        <dbReference type="ARBA" id="ARBA00004141"/>
    </source>
</evidence>
<dbReference type="Proteomes" id="UP000807850">
    <property type="component" value="Unassembled WGS sequence"/>
</dbReference>
<feature type="transmembrane region" description="Helical" evidence="5">
    <location>
        <begin position="189"/>
        <end position="208"/>
    </location>
</feature>
<evidence type="ECO:0000256" key="5">
    <source>
        <dbReference type="SAM" id="Phobius"/>
    </source>
</evidence>
<feature type="transmembrane region" description="Helical" evidence="5">
    <location>
        <begin position="99"/>
        <end position="118"/>
    </location>
</feature>
<reference evidence="6" key="1">
    <citation type="submission" date="2020-07" db="EMBL/GenBank/DDBJ databases">
        <title>Huge and variable diversity of episymbiotic CPR bacteria and DPANN archaea in groundwater ecosystems.</title>
        <authorList>
            <person name="He C.Y."/>
            <person name="Keren R."/>
            <person name="Whittaker M."/>
            <person name="Farag I.F."/>
            <person name="Doudna J."/>
            <person name="Cate J.H.D."/>
            <person name="Banfield J.F."/>
        </authorList>
    </citation>
    <scope>NUCLEOTIDE SEQUENCE</scope>
    <source>
        <strain evidence="6">NC_groundwater_928_Pr1_S-0.2um_72_17</strain>
    </source>
</reference>
<accession>A0A9D6L9K2</accession>